<dbReference type="AlphaFoldDB" id="A0A1I2IN96"/>
<dbReference type="InterPro" id="IPR030919">
    <property type="entry name" value="RiPP_SkfA"/>
</dbReference>
<dbReference type="OrthoDB" id="2895544at2"/>
<evidence type="ECO:0000256" key="1">
    <source>
        <dbReference type="NCBIfam" id="TIGR04404"/>
    </source>
</evidence>
<name>A0A1I2IN96_9BACL</name>
<reference evidence="3" key="1">
    <citation type="submission" date="2016-10" db="EMBL/GenBank/DDBJ databases">
        <authorList>
            <person name="Varghese N."/>
            <person name="Submissions S."/>
        </authorList>
    </citation>
    <scope>NUCLEOTIDE SEQUENCE [LARGE SCALE GENOMIC DNA]</scope>
    <source>
        <strain evidence="3">CGMCC 1.10223</strain>
    </source>
</reference>
<evidence type="ECO:0000313" key="3">
    <source>
        <dbReference type="Proteomes" id="UP000183410"/>
    </source>
</evidence>
<evidence type="ECO:0000313" key="2">
    <source>
        <dbReference type="EMBL" id="SFF42296.1"/>
    </source>
</evidence>
<gene>
    <name evidence="2" type="ORF">SAMN04487969_1378</name>
</gene>
<dbReference type="NCBIfam" id="TIGR04404">
    <property type="entry name" value="RiPP_SkfA"/>
    <property type="match status" value="1"/>
</dbReference>
<proteinExistence type="predicted"/>
<dbReference type="Proteomes" id="UP000183410">
    <property type="component" value="Unassembled WGS sequence"/>
</dbReference>
<dbReference type="RefSeq" id="WP_074905031.1">
    <property type="nucleotide sequence ID" value="NZ_FONN01000037.1"/>
</dbReference>
<dbReference type="EMBL" id="FONN01000037">
    <property type="protein sequence ID" value="SFF42296.1"/>
    <property type="molecule type" value="Genomic_DNA"/>
</dbReference>
<protein>
    <recommendedName>
        <fullName evidence="1">Sporulation killing factor</fullName>
    </recommendedName>
</protein>
<organism evidence="2 3">
    <name type="scientific">Paenibacillus algorifonticola</name>
    <dbReference type="NCBI Taxonomy" id="684063"/>
    <lineage>
        <taxon>Bacteria</taxon>
        <taxon>Bacillati</taxon>
        <taxon>Bacillota</taxon>
        <taxon>Bacilli</taxon>
        <taxon>Bacillales</taxon>
        <taxon>Paenibacillaceae</taxon>
        <taxon>Paenibacillus</taxon>
    </lineage>
</organism>
<accession>A0A1I2IN96</accession>
<sequence>MKENKATWESSVSTGLDKPAGTTLVKSIGCAACWGAKSISLTRACLPPTPINLAI</sequence>
<keyword evidence="3" id="KW-1185">Reference proteome</keyword>